<evidence type="ECO:0000256" key="2">
    <source>
        <dbReference type="ARBA" id="ARBA00022475"/>
    </source>
</evidence>
<feature type="transmembrane region" description="Helical" evidence="6">
    <location>
        <begin position="335"/>
        <end position="354"/>
    </location>
</feature>
<evidence type="ECO:0000313" key="8">
    <source>
        <dbReference type="Proteomes" id="UP000179241"/>
    </source>
</evidence>
<keyword evidence="5 6" id="KW-0472">Membrane</keyword>
<feature type="transmembrane region" description="Helical" evidence="6">
    <location>
        <begin position="95"/>
        <end position="112"/>
    </location>
</feature>
<evidence type="ECO:0008006" key="9">
    <source>
        <dbReference type="Google" id="ProtNLM"/>
    </source>
</evidence>
<dbReference type="PANTHER" id="PTHR30250">
    <property type="entry name" value="PST FAMILY PREDICTED COLANIC ACID TRANSPORTER"/>
    <property type="match status" value="1"/>
</dbReference>
<dbReference type="Pfam" id="PF13440">
    <property type="entry name" value="Polysacc_synt_3"/>
    <property type="match status" value="1"/>
</dbReference>
<keyword evidence="2" id="KW-1003">Cell membrane</keyword>
<feature type="transmembrane region" description="Helical" evidence="6">
    <location>
        <begin position="70"/>
        <end position="89"/>
    </location>
</feature>
<gene>
    <name evidence="7" type="ORF">A2188_02675</name>
</gene>
<comment type="subcellular location">
    <subcellularLocation>
        <location evidence="1">Cell membrane</location>
        <topology evidence="1">Multi-pass membrane protein</topology>
    </subcellularLocation>
</comment>
<feature type="transmembrane region" description="Helical" evidence="6">
    <location>
        <begin position="193"/>
        <end position="214"/>
    </location>
</feature>
<evidence type="ECO:0000256" key="5">
    <source>
        <dbReference type="ARBA" id="ARBA00023136"/>
    </source>
</evidence>
<accession>A0A1F8CNP3</accession>
<evidence type="ECO:0000256" key="3">
    <source>
        <dbReference type="ARBA" id="ARBA00022692"/>
    </source>
</evidence>
<dbReference type="EMBL" id="MGHU01000010">
    <property type="protein sequence ID" value="OGM77882.1"/>
    <property type="molecule type" value="Genomic_DNA"/>
</dbReference>
<feature type="transmembrane region" description="Helical" evidence="6">
    <location>
        <begin position="265"/>
        <end position="287"/>
    </location>
</feature>
<feature type="transmembrane region" description="Helical" evidence="6">
    <location>
        <begin position="152"/>
        <end position="173"/>
    </location>
</feature>
<dbReference type="GO" id="GO:0005886">
    <property type="term" value="C:plasma membrane"/>
    <property type="evidence" value="ECO:0007669"/>
    <property type="project" value="UniProtKB-SubCell"/>
</dbReference>
<feature type="transmembrane region" description="Helical" evidence="6">
    <location>
        <begin position="360"/>
        <end position="381"/>
    </location>
</feature>
<dbReference type="Proteomes" id="UP000179241">
    <property type="component" value="Unassembled WGS sequence"/>
</dbReference>
<evidence type="ECO:0000313" key="7">
    <source>
        <dbReference type="EMBL" id="OGM77882.1"/>
    </source>
</evidence>
<reference evidence="7 8" key="1">
    <citation type="journal article" date="2016" name="Nat. Commun.">
        <title>Thousands of microbial genomes shed light on interconnected biogeochemical processes in an aquifer system.</title>
        <authorList>
            <person name="Anantharaman K."/>
            <person name="Brown C.T."/>
            <person name="Hug L.A."/>
            <person name="Sharon I."/>
            <person name="Castelle C.J."/>
            <person name="Probst A.J."/>
            <person name="Thomas B.C."/>
            <person name="Singh A."/>
            <person name="Wilkins M.J."/>
            <person name="Karaoz U."/>
            <person name="Brodie E.L."/>
            <person name="Williams K.H."/>
            <person name="Hubbard S.S."/>
            <person name="Banfield J.F."/>
        </authorList>
    </citation>
    <scope>NUCLEOTIDE SEQUENCE [LARGE SCALE GENOMIC DNA]</scope>
</reference>
<sequence>MVNYLYHLVMGRLMGPVEYGVLASLYSILYIISIIPMSTSFAMVKFVSSTKNEEELSSVYLTLKKFVSKLALAGMLIVLLLSPLISNFLNLTDTISVVTVGPILFFSLICLVNQATLQGILKFAGSAVPSFVSSILKLVFGVLLVIFGWRSFGAMVGVLIAITSAYYLSSWYLKRNIKIKSGQEFDLKPFFKYAFPVLVQALAFTSFFTADVILVKHYFSGFEAGLYAALSMLGKIIYFATSPITATMFPIVSGRKSRNEGFKKVFLVSITVTFSVSFFIVTFYKFFPSLAIGLLYGKAYLVASGELFLMGVFMLFYTLSYFLVNFLLSLGEVKTAYLPLFFAIVQITGIVLFHETLGQVIGVSLTSASVLFGTLILFLGYNQLWRKRNFFQ</sequence>
<feature type="transmembrane region" description="Helical" evidence="6">
    <location>
        <begin position="124"/>
        <end position="146"/>
    </location>
</feature>
<name>A0A1F8CNP3_9BACT</name>
<protein>
    <recommendedName>
        <fullName evidence="9">Polysaccharide biosynthesis protein C-terminal domain-containing protein</fullName>
    </recommendedName>
</protein>
<dbReference type="PANTHER" id="PTHR30250:SF28">
    <property type="entry name" value="POLYSACCHARIDE BIOSYNTHESIS PROTEIN"/>
    <property type="match status" value="1"/>
</dbReference>
<proteinExistence type="predicted"/>
<keyword evidence="4 6" id="KW-1133">Transmembrane helix</keyword>
<feature type="transmembrane region" description="Helical" evidence="6">
    <location>
        <begin position="226"/>
        <end position="253"/>
    </location>
</feature>
<evidence type="ECO:0000256" key="6">
    <source>
        <dbReference type="SAM" id="Phobius"/>
    </source>
</evidence>
<feature type="transmembrane region" description="Helical" evidence="6">
    <location>
        <begin position="307"/>
        <end position="328"/>
    </location>
</feature>
<evidence type="ECO:0000256" key="1">
    <source>
        <dbReference type="ARBA" id="ARBA00004651"/>
    </source>
</evidence>
<dbReference type="AlphaFoldDB" id="A0A1F8CNP3"/>
<comment type="caution">
    <text evidence="7">The sequence shown here is derived from an EMBL/GenBank/DDBJ whole genome shotgun (WGS) entry which is preliminary data.</text>
</comment>
<feature type="transmembrane region" description="Helical" evidence="6">
    <location>
        <begin position="20"/>
        <end position="44"/>
    </location>
</feature>
<keyword evidence="3 6" id="KW-0812">Transmembrane</keyword>
<organism evidence="7 8">
    <name type="scientific">Candidatus Woesebacteria bacterium RIFOXYA1_FULL_43_9</name>
    <dbReference type="NCBI Taxonomy" id="1802534"/>
    <lineage>
        <taxon>Bacteria</taxon>
        <taxon>Candidatus Woeseibacteriota</taxon>
    </lineage>
</organism>
<dbReference type="InterPro" id="IPR050833">
    <property type="entry name" value="Poly_Biosynth_Transport"/>
</dbReference>
<evidence type="ECO:0000256" key="4">
    <source>
        <dbReference type="ARBA" id="ARBA00022989"/>
    </source>
</evidence>